<name>A0A9D4V7H7_ADICA</name>
<sequence>MHDWRDDRECVFQYANVHESDVDPTADYFQDLSSHQGKARNFFCLTLNEHVLRHILFPVDLLSLQALDCLLQKNIRWIRTANNRCIIYPQKLIRKQKYVLIFQVEHQRLWFRNKYNELVVAMSNLGRLLPLLETAPS</sequence>
<dbReference type="AlphaFoldDB" id="A0A9D4V7H7"/>
<organism evidence="1 2">
    <name type="scientific">Adiantum capillus-veneris</name>
    <name type="common">Maidenhair fern</name>
    <dbReference type="NCBI Taxonomy" id="13818"/>
    <lineage>
        <taxon>Eukaryota</taxon>
        <taxon>Viridiplantae</taxon>
        <taxon>Streptophyta</taxon>
        <taxon>Embryophyta</taxon>
        <taxon>Tracheophyta</taxon>
        <taxon>Polypodiopsida</taxon>
        <taxon>Polypodiidae</taxon>
        <taxon>Polypodiales</taxon>
        <taxon>Pteridineae</taxon>
        <taxon>Pteridaceae</taxon>
        <taxon>Vittarioideae</taxon>
        <taxon>Adiantum</taxon>
    </lineage>
</organism>
<gene>
    <name evidence="1" type="ORF">GOP47_0003766</name>
</gene>
<evidence type="ECO:0000313" key="1">
    <source>
        <dbReference type="EMBL" id="KAI5080583.1"/>
    </source>
</evidence>
<evidence type="ECO:0000313" key="2">
    <source>
        <dbReference type="Proteomes" id="UP000886520"/>
    </source>
</evidence>
<dbReference type="Proteomes" id="UP000886520">
    <property type="component" value="Chromosome 4"/>
</dbReference>
<proteinExistence type="predicted"/>
<reference evidence="1" key="1">
    <citation type="submission" date="2021-01" db="EMBL/GenBank/DDBJ databases">
        <title>Adiantum capillus-veneris genome.</title>
        <authorList>
            <person name="Fang Y."/>
            <person name="Liao Q."/>
        </authorList>
    </citation>
    <scope>NUCLEOTIDE SEQUENCE</scope>
    <source>
        <strain evidence="1">H3</strain>
        <tissue evidence="1">Leaf</tissue>
    </source>
</reference>
<keyword evidence="2" id="KW-1185">Reference proteome</keyword>
<protein>
    <submittedName>
        <fullName evidence="1">Uncharacterized protein</fullName>
    </submittedName>
</protein>
<accession>A0A9D4V7H7</accession>
<dbReference type="EMBL" id="JABFUD020000004">
    <property type="protein sequence ID" value="KAI5080583.1"/>
    <property type="molecule type" value="Genomic_DNA"/>
</dbReference>
<comment type="caution">
    <text evidence="1">The sequence shown here is derived from an EMBL/GenBank/DDBJ whole genome shotgun (WGS) entry which is preliminary data.</text>
</comment>